<keyword evidence="2" id="KW-1185">Reference proteome</keyword>
<protein>
    <submittedName>
        <fullName evidence="1">GAF domain-containing protein</fullName>
    </submittedName>
</protein>
<sequence>MQVFEVVDHIEFVQAVAGSSSLQEAAKKAGELFSKFPGYKLFTLTVTHPDGSHVVRLYSSAGSSYGTSGTKPIEKEGSWYERVLVQQKPFLGYTIEDVKDYFPDHEKIAAMGLGATLNLPVVVLGEVIGTVNLLDADHAYTEADANKSFALSQALAPLFMKAREELAILPDS</sequence>
<name>A0ABX8AQX8_9HYPH</name>
<organism evidence="1 2">
    <name type="scientific">Pseudovibrio brasiliensis</name>
    <dbReference type="NCBI Taxonomy" id="1898042"/>
    <lineage>
        <taxon>Bacteria</taxon>
        <taxon>Pseudomonadati</taxon>
        <taxon>Pseudomonadota</taxon>
        <taxon>Alphaproteobacteria</taxon>
        <taxon>Hyphomicrobiales</taxon>
        <taxon>Stappiaceae</taxon>
        <taxon>Pseudovibrio</taxon>
    </lineage>
</organism>
<evidence type="ECO:0000313" key="2">
    <source>
        <dbReference type="Proteomes" id="UP000680706"/>
    </source>
</evidence>
<dbReference type="Gene3D" id="3.30.450.40">
    <property type="match status" value="1"/>
</dbReference>
<evidence type="ECO:0000313" key="1">
    <source>
        <dbReference type="EMBL" id="QUS55616.1"/>
    </source>
</evidence>
<reference evidence="1 2" key="1">
    <citation type="journal article" date="2021" name="Angew. Chem. Int. Ed. Engl.">
        <title>A novel family of nonribosomal peptides modulate collective behavior in Pseudovibrio bacteria isolated from marine sponges.</title>
        <authorList>
            <person name="Ioca L.P."/>
            <person name="Dai Y."/>
            <person name="Kunakom S."/>
            <person name="Diaz-Espinosa J."/>
            <person name="Krunic A."/>
            <person name="Crnkovic C.M."/>
            <person name="Orjala J."/>
            <person name="Sanchez L.M."/>
            <person name="Ferreira A.G."/>
            <person name="Berlinck R.G.S."/>
            <person name="Eustaquio A.S."/>
        </authorList>
    </citation>
    <scope>NUCLEOTIDE SEQUENCE [LARGE SCALE GENOMIC DNA]</scope>
    <source>
        <strain evidence="1 2">Ab134</strain>
    </source>
</reference>
<proteinExistence type="predicted"/>
<dbReference type="EMBL" id="CP074126">
    <property type="protein sequence ID" value="QUS55616.1"/>
    <property type="molecule type" value="Genomic_DNA"/>
</dbReference>
<accession>A0ABX8AQX8</accession>
<dbReference type="Proteomes" id="UP000680706">
    <property type="component" value="Chromosome"/>
</dbReference>
<dbReference type="InterPro" id="IPR029016">
    <property type="entry name" value="GAF-like_dom_sf"/>
</dbReference>
<dbReference type="SUPFAM" id="SSF55781">
    <property type="entry name" value="GAF domain-like"/>
    <property type="match status" value="1"/>
</dbReference>
<gene>
    <name evidence="1" type="ORF">KGB56_20300</name>
</gene>